<keyword evidence="1" id="KW-1133">Transmembrane helix</keyword>
<feature type="transmembrane region" description="Helical" evidence="1">
    <location>
        <begin position="44"/>
        <end position="64"/>
    </location>
</feature>
<evidence type="ECO:0000256" key="2">
    <source>
        <dbReference type="SAM" id="SignalP"/>
    </source>
</evidence>
<dbReference type="AlphaFoldDB" id="A0A2M3ZXK1"/>
<feature type="signal peptide" evidence="2">
    <location>
        <begin position="1"/>
        <end position="20"/>
    </location>
</feature>
<proteinExistence type="predicted"/>
<evidence type="ECO:0000313" key="3">
    <source>
        <dbReference type="EMBL" id="MBW33297.1"/>
    </source>
</evidence>
<evidence type="ECO:0000256" key="1">
    <source>
        <dbReference type="SAM" id="Phobius"/>
    </source>
</evidence>
<keyword evidence="1" id="KW-0472">Membrane</keyword>
<protein>
    <submittedName>
        <fullName evidence="3">Putative secreted peptide</fullName>
    </submittedName>
</protein>
<keyword evidence="2" id="KW-0732">Signal</keyword>
<organism evidence="3">
    <name type="scientific">Anopheles braziliensis</name>
    <dbReference type="NCBI Taxonomy" id="58242"/>
    <lineage>
        <taxon>Eukaryota</taxon>
        <taxon>Metazoa</taxon>
        <taxon>Ecdysozoa</taxon>
        <taxon>Arthropoda</taxon>
        <taxon>Hexapoda</taxon>
        <taxon>Insecta</taxon>
        <taxon>Pterygota</taxon>
        <taxon>Neoptera</taxon>
        <taxon>Endopterygota</taxon>
        <taxon>Diptera</taxon>
        <taxon>Nematocera</taxon>
        <taxon>Culicoidea</taxon>
        <taxon>Culicidae</taxon>
        <taxon>Anophelinae</taxon>
        <taxon>Anopheles</taxon>
    </lineage>
</organism>
<name>A0A2M3ZXK1_9DIPT</name>
<accession>A0A2M3ZXK1</accession>
<keyword evidence="1" id="KW-0812">Transmembrane</keyword>
<feature type="chain" id="PRO_5014643170" evidence="2">
    <location>
        <begin position="21"/>
        <end position="76"/>
    </location>
</feature>
<sequence>MTFLPLSMLYFFTLFVGTRALNPQLSNSQSSALIESCTTYALMLAYFNFLSILSRALWFIFPAFRSLHDSNRSFSW</sequence>
<reference evidence="3" key="1">
    <citation type="submission" date="2018-01" db="EMBL/GenBank/DDBJ databases">
        <title>An insight into the sialome of Amazonian anophelines.</title>
        <authorList>
            <person name="Ribeiro J.M."/>
            <person name="Scarpassa V."/>
            <person name="Calvo E."/>
        </authorList>
    </citation>
    <scope>NUCLEOTIDE SEQUENCE</scope>
    <source>
        <tissue evidence="3">Salivary glands</tissue>
    </source>
</reference>
<dbReference type="EMBL" id="GGFM01012546">
    <property type="protein sequence ID" value="MBW33297.1"/>
    <property type="molecule type" value="Transcribed_RNA"/>
</dbReference>